<dbReference type="SUPFAM" id="SSF51735">
    <property type="entry name" value="NAD(P)-binding Rossmann-fold domains"/>
    <property type="match status" value="1"/>
</dbReference>
<organism evidence="1 2">
    <name type="scientific">Tamilnaduibacter salinus</name>
    <dbReference type="NCBI Taxonomy" id="1484056"/>
    <lineage>
        <taxon>Bacteria</taxon>
        <taxon>Pseudomonadati</taxon>
        <taxon>Pseudomonadota</taxon>
        <taxon>Gammaproteobacteria</taxon>
        <taxon>Pseudomonadales</taxon>
        <taxon>Marinobacteraceae</taxon>
        <taxon>Tamilnaduibacter</taxon>
    </lineage>
</organism>
<reference evidence="1 2" key="1">
    <citation type="submission" date="2017-07" db="EMBL/GenBank/DDBJ databases">
        <title>Tamlnaduibacter salinus (Mi-7) genome sequencing.</title>
        <authorList>
            <person name="Verma A."/>
            <person name="Krishnamurthi S."/>
        </authorList>
    </citation>
    <scope>NUCLEOTIDE SEQUENCE [LARGE SCALE GENOMIC DNA]</scope>
    <source>
        <strain evidence="1 2">Mi-7</strain>
    </source>
</reference>
<evidence type="ECO:0000313" key="2">
    <source>
        <dbReference type="Proteomes" id="UP000218332"/>
    </source>
</evidence>
<comment type="caution">
    <text evidence="1">The sequence shown here is derived from an EMBL/GenBank/DDBJ whole genome shotgun (WGS) entry which is preliminary data.</text>
</comment>
<dbReference type="InterPro" id="IPR002347">
    <property type="entry name" value="SDR_fam"/>
</dbReference>
<dbReference type="PANTHER" id="PTHR45458">
    <property type="entry name" value="SHORT-CHAIN DEHYDROGENASE/REDUCTASE SDR"/>
    <property type="match status" value="1"/>
</dbReference>
<keyword evidence="2" id="KW-1185">Reference proteome</keyword>
<accession>A0A2A2I1B1</accession>
<dbReference type="Pfam" id="PF00106">
    <property type="entry name" value="adh_short"/>
    <property type="match status" value="1"/>
</dbReference>
<proteinExistence type="predicted"/>
<dbReference type="Gene3D" id="3.40.50.720">
    <property type="entry name" value="NAD(P)-binding Rossmann-like Domain"/>
    <property type="match status" value="1"/>
</dbReference>
<dbReference type="PANTHER" id="PTHR45458:SF2">
    <property type="entry name" value="OXIDOREDUCTASE, SHORT CHAIN DEHYDROGENASE_REDUCTASE FAMILY SUPERFAMILY (AFU_ORTHOLOGUE AFUA_3G13450)"/>
    <property type="match status" value="1"/>
</dbReference>
<dbReference type="AlphaFoldDB" id="A0A2A2I1B1"/>
<protein>
    <submittedName>
        <fullName evidence="1">Short-chain dehydrogenase</fullName>
    </submittedName>
</protein>
<dbReference type="CDD" id="cd05325">
    <property type="entry name" value="carb_red_sniffer_like_SDR_c"/>
    <property type="match status" value="1"/>
</dbReference>
<dbReference type="RefSeq" id="WP_095611507.1">
    <property type="nucleotide sequence ID" value="NZ_NMPM01000062.1"/>
</dbReference>
<dbReference type="GO" id="GO:0016616">
    <property type="term" value="F:oxidoreductase activity, acting on the CH-OH group of donors, NAD or NADP as acceptor"/>
    <property type="evidence" value="ECO:0007669"/>
    <property type="project" value="TreeGrafter"/>
</dbReference>
<sequence length="240" mass="26320">MRNIIVAGASGAIGEALVRQLAGQGDVHVWALCRQPRGWLANGPDHVTILDWEASSMDLGSRLADRWGRSFRIDGVIYAAGLLHDETMRPEKRLEELSPDALQRAFVANASGFLLLVQSLMPWLSHRGLKRLMAVSAKVGSIGDNGMGGWYAYRASKAALNMMVRTLSIELHRRARPVACVAVHPGTTYSPLSEPFQQSLAKLPVRSAAETAQSLLALWDRLDPAWNGQFVSWDGSPLPW</sequence>
<gene>
    <name evidence="1" type="ORF">CF392_11020</name>
</gene>
<dbReference type="Proteomes" id="UP000218332">
    <property type="component" value="Unassembled WGS sequence"/>
</dbReference>
<dbReference type="PRINTS" id="PR00081">
    <property type="entry name" value="GDHRDH"/>
</dbReference>
<dbReference type="InterPro" id="IPR036291">
    <property type="entry name" value="NAD(P)-bd_dom_sf"/>
</dbReference>
<name>A0A2A2I1B1_9GAMM</name>
<dbReference type="EMBL" id="NMPM01000062">
    <property type="protein sequence ID" value="PAV25437.1"/>
    <property type="molecule type" value="Genomic_DNA"/>
</dbReference>
<dbReference type="InterPro" id="IPR052184">
    <property type="entry name" value="SDR_enzymes"/>
</dbReference>
<evidence type="ECO:0000313" key="1">
    <source>
        <dbReference type="EMBL" id="PAV25437.1"/>
    </source>
</evidence>